<dbReference type="PRINTS" id="PR01490">
    <property type="entry name" value="RTXTOXIND"/>
</dbReference>
<accession>W8RRI8</accession>
<evidence type="ECO:0000256" key="6">
    <source>
        <dbReference type="ARBA" id="ARBA00022692"/>
    </source>
</evidence>
<keyword evidence="15" id="KW-1185">Reference proteome</keyword>
<reference evidence="14 15" key="1">
    <citation type="submission" date="2013-03" db="EMBL/GenBank/DDBJ databases">
        <authorList>
            <person name="Fiebig A."/>
            <person name="Goeker M."/>
            <person name="Klenk H.-P.P."/>
        </authorList>
    </citation>
    <scope>NUCLEOTIDE SEQUENCE [LARGE SCALE GENOMIC DNA]</scope>
    <source>
        <strain evidence="15">DSM 19469</strain>
    </source>
</reference>
<evidence type="ECO:0000256" key="1">
    <source>
        <dbReference type="ARBA" id="ARBA00004377"/>
    </source>
</evidence>
<feature type="coiled-coil region" evidence="10">
    <location>
        <begin position="121"/>
        <end position="148"/>
    </location>
</feature>
<name>W8RRI8_9RHOB</name>
<evidence type="ECO:0000259" key="12">
    <source>
        <dbReference type="Pfam" id="PF25994"/>
    </source>
</evidence>
<evidence type="ECO:0000256" key="11">
    <source>
        <dbReference type="SAM" id="MobiDB-lite"/>
    </source>
</evidence>
<evidence type="ECO:0000313" key="14">
    <source>
        <dbReference type="EMBL" id="AHM03794.1"/>
    </source>
</evidence>
<keyword evidence="5 9" id="KW-0997">Cell inner membrane</keyword>
<dbReference type="Pfam" id="PF25994">
    <property type="entry name" value="HH_AprE"/>
    <property type="match status" value="1"/>
</dbReference>
<evidence type="ECO:0000256" key="3">
    <source>
        <dbReference type="ARBA" id="ARBA00022448"/>
    </source>
</evidence>
<evidence type="ECO:0000256" key="8">
    <source>
        <dbReference type="ARBA" id="ARBA00023136"/>
    </source>
</evidence>
<evidence type="ECO:0000256" key="10">
    <source>
        <dbReference type="SAM" id="Coils"/>
    </source>
</evidence>
<feature type="domain" description="AprE-like long alpha-helical hairpin" evidence="12">
    <location>
        <begin position="117"/>
        <end position="306"/>
    </location>
</feature>
<dbReference type="EMBL" id="CP004372">
    <property type="protein sequence ID" value="AHM03794.1"/>
    <property type="molecule type" value="Genomic_DNA"/>
</dbReference>
<evidence type="ECO:0000256" key="9">
    <source>
        <dbReference type="RuleBase" id="RU365093"/>
    </source>
</evidence>
<comment type="subcellular location">
    <subcellularLocation>
        <location evidence="1 9">Cell inner membrane</location>
        <topology evidence="1 9">Single-pass membrane protein</topology>
    </subcellularLocation>
</comment>
<feature type="coiled-coil region" evidence="10">
    <location>
        <begin position="172"/>
        <end position="199"/>
    </location>
</feature>
<feature type="coiled-coil region" evidence="10">
    <location>
        <begin position="271"/>
        <end position="315"/>
    </location>
</feature>
<feature type="region of interest" description="Disordered" evidence="11">
    <location>
        <begin position="1"/>
        <end position="32"/>
    </location>
</feature>
<evidence type="ECO:0000256" key="5">
    <source>
        <dbReference type="ARBA" id="ARBA00022519"/>
    </source>
</evidence>
<feature type="transmembrane region" description="Helical" evidence="9">
    <location>
        <begin position="41"/>
        <end position="61"/>
    </location>
</feature>
<keyword evidence="8 9" id="KW-0472">Membrane</keyword>
<dbReference type="PATRIC" id="fig|1294273.3.peg.1385"/>
<proteinExistence type="inferred from homology"/>
<sequence>MSPRDSGGPAPTGPERGGSPDKMPHPVEKERARPAWSVRGPMLIGLFAMLLLIAGFFGWAMTSRLAGAVIAAGQIEVDRNRQPLQHPEGGLVAELFVDEGDRIAQGALILRFDGADVQSDLAVQRDRLAELRARRARLEAERDGDEAVQFAPDLLAQAAEDPEVADFLDGQRNLFQARADTLQSEVRQLSRRLSQIALQIDGFDAQETALQEQLAIVEEDLARQSDALERGVGLSGPVLNLQREAARMRGQLAGIEASRAEAAERTVEVELAILQRSISRREEAIAELREIRASEQEAAERVAALERNLTERELRAPVSGIVFGLTVFGDRGVVRPADPIGYIVPDGRPLVLGVQVPAIDVDQVFVGQDVMLRFPAFPQREVPDLTGQVTLVSADAFVDEATGGSFYRAEIVMDESQIALLGDKRLIPGMPVQAFIRTADRTPLEYLLEPIADYFNRAFRES</sequence>
<dbReference type="Gene3D" id="2.40.30.170">
    <property type="match status" value="1"/>
</dbReference>
<keyword evidence="10" id="KW-0175">Coiled coil</keyword>
<keyword evidence="3 9" id="KW-0813">Transport</keyword>
<keyword evidence="6 9" id="KW-0812">Transmembrane</keyword>
<dbReference type="Proteomes" id="UP000019593">
    <property type="component" value="Chromosome"/>
</dbReference>
<comment type="similarity">
    <text evidence="2 9">Belongs to the membrane fusion protein (MFP) (TC 8.A.1) family.</text>
</comment>
<evidence type="ECO:0000256" key="2">
    <source>
        <dbReference type="ARBA" id="ARBA00009477"/>
    </source>
</evidence>
<evidence type="ECO:0000313" key="15">
    <source>
        <dbReference type="Proteomes" id="UP000019593"/>
    </source>
</evidence>
<dbReference type="STRING" id="1294273.roselon_01409"/>
<dbReference type="InterPro" id="IPR058982">
    <property type="entry name" value="Beta-barrel_AprE"/>
</dbReference>
<dbReference type="InterPro" id="IPR050739">
    <property type="entry name" value="MFP"/>
</dbReference>
<dbReference type="PANTHER" id="PTHR30386:SF17">
    <property type="entry name" value="ALKALINE PROTEASE SECRETION PROTEIN APRE"/>
    <property type="match status" value="1"/>
</dbReference>
<keyword evidence="7 9" id="KW-1133">Transmembrane helix</keyword>
<dbReference type="InterPro" id="IPR010129">
    <property type="entry name" value="T1SS_HlyD"/>
</dbReference>
<dbReference type="KEGG" id="red:roselon_01409"/>
<dbReference type="PANTHER" id="PTHR30386">
    <property type="entry name" value="MEMBRANE FUSION SUBUNIT OF EMRAB-TOLC MULTIDRUG EFFLUX PUMP"/>
    <property type="match status" value="1"/>
</dbReference>
<keyword evidence="4 9" id="KW-1003">Cell membrane</keyword>
<dbReference type="HOGENOM" id="CLU_023976_1_1_5"/>
<dbReference type="eggNOG" id="COG0845">
    <property type="taxonomic scope" value="Bacteria"/>
</dbReference>
<dbReference type="NCBIfam" id="TIGR01843">
    <property type="entry name" value="type_I_hlyD"/>
    <property type="match status" value="1"/>
</dbReference>
<dbReference type="RefSeq" id="WP_245605428.1">
    <property type="nucleotide sequence ID" value="NZ_CP004372.1"/>
</dbReference>
<evidence type="ECO:0000259" key="13">
    <source>
        <dbReference type="Pfam" id="PF26002"/>
    </source>
</evidence>
<dbReference type="AlphaFoldDB" id="W8RRI8"/>
<protein>
    <recommendedName>
        <fullName evidence="9">Membrane fusion protein (MFP) family protein</fullName>
    </recommendedName>
</protein>
<dbReference type="GO" id="GO:0015031">
    <property type="term" value="P:protein transport"/>
    <property type="evidence" value="ECO:0007669"/>
    <property type="project" value="InterPro"/>
</dbReference>
<evidence type="ECO:0000256" key="4">
    <source>
        <dbReference type="ARBA" id="ARBA00022475"/>
    </source>
</evidence>
<feature type="domain" description="AprE-like beta-barrel" evidence="13">
    <location>
        <begin position="350"/>
        <end position="438"/>
    </location>
</feature>
<gene>
    <name evidence="14" type="ORF">roselon_01409</name>
</gene>
<dbReference type="Pfam" id="PF26002">
    <property type="entry name" value="Beta-barrel_AprE"/>
    <property type="match status" value="1"/>
</dbReference>
<evidence type="ECO:0000256" key="7">
    <source>
        <dbReference type="ARBA" id="ARBA00022989"/>
    </source>
</evidence>
<feature type="compositionally biased region" description="Basic and acidic residues" evidence="11">
    <location>
        <begin position="18"/>
        <end position="32"/>
    </location>
</feature>
<organism evidence="14 15">
    <name type="scientific">Roseicyclus elongatus DSM 19469</name>
    <dbReference type="NCBI Taxonomy" id="1294273"/>
    <lineage>
        <taxon>Bacteria</taxon>
        <taxon>Pseudomonadati</taxon>
        <taxon>Pseudomonadota</taxon>
        <taxon>Alphaproteobacteria</taxon>
        <taxon>Rhodobacterales</taxon>
        <taxon>Roseobacteraceae</taxon>
        <taxon>Roseicyclus</taxon>
    </lineage>
</organism>
<dbReference type="GO" id="GO:0005886">
    <property type="term" value="C:plasma membrane"/>
    <property type="evidence" value="ECO:0007669"/>
    <property type="project" value="UniProtKB-SubCell"/>
</dbReference>
<dbReference type="InterPro" id="IPR058781">
    <property type="entry name" value="HH_AprE-like"/>
</dbReference>